<proteinExistence type="predicted"/>
<gene>
    <name evidence="3" type="ORF">C4D60_Mb06t19810</name>
</gene>
<comment type="caution">
    <text evidence="3">The sequence shown here is derived from an EMBL/GenBank/DDBJ whole genome shotgun (WGS) entry which is preliminary data.</text>
</comment>
<evidence type="ECO:0000313" key="4">
    <source>
        <dbReference type="Proteomes" id="UP000317650"/>
    </source>
</evidence>
<dbReference type="EMBL" id="PYDT01000009">
    <property type="protein sequence ID" value="THU50399.1"/>
    <property type="molecule type" value="Genomic_DNA"/>
</dbReference>
<dbReference type="InterPro" id="IPR029006">
    <property type="entry name" value="ADF-H/Gelsolin-like_dom_sf"/>
</dbReference>
<name>A0A4S8IPZ6_MUSBA</name>
<dbReference type="STRING" id="52838.A0A4S8IPZ6"/>
<feature type="region of interest" description="Disordered" evidence="1">
    <location>
        <begin position="1"/>
        <end position="33"/>
    </location>
</feature>
<dbReference type="AlphaFoldDB" id="A0A4S8IPZ6"/>
<evidence type="ECO:0000256" key="2">
    <source>
        <dbReference type="SAM" id="Phobius"/>
    </source>
</evidence>
<keyword evidence="4" id="KW-1185">Reference proteome</keyword>
<reference evidence="3 4" key="1">
    <citation type="journal article" date="2019" name="Nat. Plants">
        <title>Genome sequencing of Musa balbisiana reveals subgenome evolution and function divergence in polyploid bananas.</title>
        <authorList>
            <person name="Yao X."/>
        </authorList>
    </citation>
    <scope>NUCLEOTIDE SEQUENCE [LARGE SCALE GENOMIC DNA]</scope>
    <source>
        <strain evidence="4">cv. DH-PKW</strain>
        <tissue evidence="3">Leaves</tissue>
    </source>
</reference>
<keyword evidence="2" id="KW-1133">Transmembrane helix</keyword>
<accession>A0A4S8IPZ6</accession>
<protein>
    <submittedName>
        <fullName evidence="3">Uncharacterized protein</fullName>
    </submittedName>
</protein>
<keyword evidence="2" id="KW-0812">Transmembrane</keyword>
<keyword evidence="2" id="KW-0472">Membrane</keyword>
<dbReference type="Proteomes" id="UP000317650">
    <property type="component" value="Chromosome 6"/>
</dbReference>
<dbReference type="InterPro" id="IPR036180">
    <property type="entry name" value="Gelsolin-like_dom_sf"/>
</dbReference>
<evidence type="ECO:0000313" key="3">
    <source>
        <dbReference type="EMBL" id="THU50399.1"/>
    </source>
</evidence>
<sequence length="311" mass="34580">MGGLGLSKGQREKKKKWVEQQVEWSKQEEGEPLRKMTRGEKSIEVEGFQRIWVVPSPALGGIVTCSLTLGVVISTENRGVFIGLKRIQIWAPKFEFSSVPEASGATACQWRCHRLSVAVPPPVSCDTDSVLGGATARLSGAGDLTSHWLGFSPAQTILLPNVIESGEYHQFCCYDPAFTALLSLLTRLLHLHCWTWHPYLQIVYCCLMLISALLFFMVWPLLSGYQNQPEHQAFFTQILQAPQDDVQTIIRDRFPVRFLLAKLNPSAHEVVPGGDGMFNFPAELLQQLIAAHLADLEICVEAVENLGHSNV</sequence>
<feature type="transmembrane region" description="Helical" evidence="2">
    <location>
        <begin position="199"/>
        <end position="222"/>
    </location>
</feature>
<evidence type="ECO:0000256" key="1">
    <source>
        <dbReference type="SAM" id="MobiDB-lite"/>
    </source>
</evidence>
<organism evidence="3 4">
    <name type="scientific">Musa balbisiana</name>
    <name type="common">Banana</name>
    <dbReference type="NCBI Taxonomy" id="52838"/>
    <lineage>
        <taxon>Eukaryota</taxon>
        <taxon>Viridiplantae</taxon>
        <taxon>Streptophyta</taxon>
        <taxon>Embryophyta</taxon>
        <taxon>Tracheophyta</taxon>
        <taxon>Spermatophyta</taxon>
        <taxon>Magnoliopsida</taxon>
        <taxon>Liliopsida</taxon>
        <taxon>Zingiberales</taxon>
        <taxon>Musaceae</taxon>
        <taxon>Musa</taxon>
    </lineage>
</organism>
<dbReference type="Gene3D" id="3.40.20.10">
    <property type="entry name" value="Severin"/>
    <property type="match status" value="1"/>
</dbReference>
<dbReference type="SUPFAM" id="SSF82754">
    <property type="entry name" value="C-terminal, gelsolin-like domain of Sec23/24"/>
    <property type="match status" value="1"/>
</dbReference>